<evidence type="ECO:0000313" key="2">
    <source>
        <dbReference type="Proteomes" id="UP000029224"/>
    </source>
</evidence>
<evidence type="ECO:0000313" key="1">
    <source>
        <dbReference type="EMBL" id="GAL32520.1"/>
    </source>
</evidence>
<dbReference type="AlphaFoldDB" id="A0A090SXP4"/>
<organism evidence="1 2">
    <name type="scientific">Vibrio maritimus</name>
    <dbReference type="NCBI Taxonomy" id="990268"/>
    <lineage>
        <taxon>Bacteria</taxon>
        <taxon>Pseudomonadati</taxon>
        <taxon>Pseudomonadota</taxon>
        <taxon>Gammaproteobacteria</taxon>
        <taxon>Vibrionales</taxon>
        <taxon>Vibrionaceae</taxon>
        <taxon>Vibrio</taxon>
    </lineage>
</organism>
<protein>
    <submittedName>
        <fullName evidence="1">Uncharacterized protein</fullName>
    </submittedName>
</protein>
<proteinExistence type="predicted"/>
<sequence length="46" mass="5077">MRDTFHQTAITHEYISEVVNDIVTSLLNCAARDFSAIAIPTALVMP</sequence>
<reference evidence="1 2" key="2">
    <citation type="submission" date="2014-09" db="EMBL/GenBank/DDBJ databases">
        <authorList>
            <consortium name="NBRP consortium"/>
            <person name="Sawabe T."/>
            <person name="Meirelles P."/>
            <person name="Nakanishi M."/>
            <person name="Sayaka M."/>
            <person name="Hattori M."/>
            <person name="Ohkuma M."/>
        </authorList>
    </citation>
    <scope>NUCLEOTIDE SEQUENCE [LARGE SCALE GENOMIC DNA]</scope>
    <source>
        <strain evidence="1 2">JCM 19240</strain>
    </source>
</reference>
<name>A0A090SXP4_9VIBR</name>
<dbReference type="EMBL" id="BBMT01000002">
    <property type="protein sequence ID" value="GAL32520.1"/>
    <property type="molecule type" value="Genomic_DNA"/>
</dbReference>
<reference evidence="1 2" key="1">
    <citation type="submission" date="2014-09" db="EMBL/GenBank/DDBJ databases">
        <title>Vibrio maritimus JCM 19240. (C210) whole genome shotgun sequence.</title>
        <authorList>
            <person name="Sawabe T."/>
            <person name="Meirelles P."/>
            <person name="Nakanishi M."/>
            <person name="Sayaka M."/>
            <person name="Hattori M."/>
            <person name="Ohkuma M."/>
        </authorList>
    </citation>
    <scope>NUCLEOTIDE SEQUENCE [LARGE SCALE GENOMIC DNA]</scope>
    <source>
        <strain evidence="1 2">JCM 19240</strain>
    </source>
</reference>
<dbReference type="Proteomes" id="UP000029224">
    <property type="component" value="Unassembled WGS sequence"/>
</dbReference>
<gene>
    <name evidence="1" type="ORF">JCM19240_5952</name>
</gene>
<keyword evidence="2" id="KW-1185">Reference proteome</keyword>
<accession>A0A090SXP4</accession>
<comment type="caution">
    <text evidence="1">The sequence shown here is derived from an EMBL/GenBank/DDBJ whole genome shotgun (WGS) entry which is preliminary data.</text>
</comment>